<organism evidence="2 3">
    <name type="scientific">Evansella tamaricis</name>
    <dbReference type="NCBI Taxonomy" id="2069301"/>
    <lineage>
        <taxon>Bacteria</taxon>
        <taxon>Bacillati</taxon>
        <taxon>Bacillota</taxon>
        <taxon>Bacilli</taxon>
        <taxon>Bacillales</taxon>
        <taxon>Bacillaceae</taxon>
        <taxon>Evansella</taxon>
    </lineage>
</organism>
<dbReference type="InterPro" id="IPR050345">
    <property type="entry name" value="Aliph_Amidase/BUP"/>
</dbReference>
<evidence type="ECO:0000313" key="3">
    <source>
        <dbReference type="Proteomes" id="UP000784880"/>
    </source>
</evidence>
<dbReference type="PANTHER" id="PTHR43674:SF2">
    <property type="entry name" value="BETA-UREIDOPROPIONASE"/>
    <property type="match status" value="1"/>
</dbReference>
<dbReference type="Proteomes" id="UP000784880">
    <property type="component" value="Unassembled WGS sequence"/>
</dbReference>
<name>A0ABS6JMK3_9BACI</name>
<dbReference type="InterPro" id="IPR003010">
    <property type="entry name" value="C-N_Hydrolase"/>
</dbReference>
<comment type="caution">
    <text evidence="2">The sequence shown here is derived from an EMBL/GenBank/DDBJ whole genome shotgun (WGS) entry which is preliminary data.</text>
</comment>
<evidence type="ECO:0000313" key="2">
    <source>
        <dbReference type="EMBL" id="MBU9714897.1"/>
    </source>
</evidence>
<evidence type="ECO:0000259" key="1">
    <source>
        <dbReference type="PROSITE" id="PS50263"/>
    </source>
</evidence>
<accession>A0ABS6JMK3</accession>
<feature type="domain" description="CN hydrolase" evidence="1">
    <location>
        <begin position="3"/>
        <end position="247"/>
    </location>
</feature>
<dbReference type="RefSeq" id="WP_217069721.1">
    <property type="nucleotide sequence ID" value="NZ_JAHQCS010000187.1"/>
</dbReference>
<gene>
    <name evidence="2" type="ORF">KS419_24435</name>
</gene>
<keyword evidence="3" id="KW-1185">Reference proteome</keyword>
<dbReference type="Pfam" id="PF00795">
    <property type="entry name" value="CN_hydrolase"/>
    <property type="match status" value="1"/>
</dbReference>
<reference evidence="2 3" key="1">
    <citation type="submission" date="2021-06" db="EMBL/GenBank/DDBJ databases">
        <title>Bacillus sp. RD4P76, an endophyte from a halophyte.</title>
        <authorList>
            <person name="Sun J.-Q."/>
        </authorList>
    </citation>
    <scope>NUCLEOTIDE SEQUENCE [LARGE SCALE GENOMIC DNA]</scope>
    <source>
        <strain evidence="2 3">CGMCC 1.15917</strain>
    </source>
</reference>
<dbReference type="PROSITE" id="PS50263">
    <property type="entry name" value="CN_HYDROLASE"/>
    <property type="match status" value="1"/>
</dbReference>
<protein>
    <submittedName>
        <fullName evidence="2">Nitrilase</fullName>
    </submittedName>
</protein>
<proteinExistence type="predicted"/>
<dbReference type="EMBL" id="JAHQCS010000187">
    <property type="protein sequence ID" value="MBU9714897.1"/>
    <property type="molecule type" value="Genomic_DNA"/>
</dbReference>
<sequence>MKNKVAAIQLRSEKGSVEKNRLHAVEKVKEAAAAGAKLIALPELWVTGYGIGTELFRELGETPDGETVTMFRQMARELSVVLIIPFPERGKSPMILGEEEAGESIFISTAVIDSDGELKGVYRKSMLWGAERGTFSPGPIEYPIFNTSIGKISVLICYDIEFPEPARLAALRGADLLVVPSVWSVEAQHRWDIQLPARALDNGMYVLGVNTVGEGACGKSKFLGPDGRLKAEASLTGEEIIYGEINPEILSTVRDTIPYLRDYPLELTPGGKVKTGKIKGA</sequence>
<dbReference type="PANTHER" id="PTHR43674">
    <property type="entry name" value="NITRILASE C965.09-RELATED"/>
    <property type="match status" value="1"/>
</dbReference>